<reference evidence="1" key="1">
    <citation type="submission" date="2019-02" db="EMBL/GenBank/DDBJ databases">
        <authorList>
            <person name="Gruber-Vodicka R. H."/>
            <person name="Seah K. B. B."/>
        </authorList>
    </citation>
    <scope>NUCLEOTIDE SEQUENCE</scope>
    <source>
        <strain evidence="1">BECK_BZ126</strain>
    </source>
</reference>
<sequence length="138" mass="15505">MHINGHEYAKRKLAFEGIEFEARDNGILSYADPTRLQQILDDSNETRIGAKEDHALRTESSIDNTYNLGLGRSLENPPNLRATGLAANCRLLELEIISQNCSLAEGVFEQVSRSQIIDEKNRSDDLFSASLLEEARNR</sequence>
<dbReference type="AlphaFoldDB" id="A0A450ZB40"/>
<name>A0A450ZB40_9GAMM</name>
<organism evidence="1">
    <name type="scientific">Candidatus Kentrum sp. TC</name>
    <dbReference type="NCBI Taxonomy" id="2126339"/>
    <lineage>
        <taxon>Bacteria</taxon>
        <taxon>Pseudomonadati</taxon>
        <taxon>Pseudomonadota</taxon>
        <taxon>Gammaproteobacteria</taxon>
        <taxon>Candidatus Kentrum</taxon>
    </lineage>
</organism>
<evidence type="ECO:0000313" key="1">
    <source>
        <dbReference type="EMBL" id="VFK50992.1"/>
    </source>
</evidence>
<accession>A0A450ZB40</accession>
<protein>
    <submittedName>
        <fullName evidence="1">Uncharacterized protein</fullName>
    </submittedName>
</protein>
<gene>
    <name evidence="1" type="ORF">BECKTC1821F_GA0114240_10013</name>
</gene>
<dbReference type="EMBL" id="CAADFW010000001">
    <property type="protein sequence ID" value="VFK50992.1"/>
    <property type="molecule type" value="Genomic_DNA"/>
</dbReference>
<proteinExistence type="predicted"/>